<dbReference type="EMBL" id="JBCAUS010000002">
    <property type="protein sequence ID" value="MEL4304354.1"/>
    <property type="molecule type" value="Genomic_DNA"/>
</dbReference>
<comment type="caution">
    <text evidence="1">The sequence shown here is derived from an EMBL/GenBank/DDBJ whole genome shotgun (WGS) entry which is preliminary data.</text>
</comment>
<name>A0ABU9KPN8_9EURY</name>
<protein>
    <submittedName>
        <fullName evidence="1">Uncharacterized protein</fullName>
    </submittedName>
</protein>
<proteinExistence type="predicted"/>
<gene>
    <name evidence="1" type="ORF">WOA13_00690</name>
</gene>
<organism evidence="1 2">
    <name type="scientific">Methanococcoides cohabitans</name>
    <dbReference type="NCBI Taxonomy" id="3136559"/>
    <lineage>
        <taxon>Archaea</taxon>
        <taxon>Methanobacteriati</taxon>
        <taxon>Methanobacteriota</taxon>
        <taxon>Stenosarchaea group</taxon>
        <taxon>Methanomicrobia</taxon>
        <taxon>Methanosarcinales</taxon>
        <taxon>Methanosarcinaceae</taxon>
        <taxon>Methanococcoides</taxon>
    </lineage>
</organism>
<keyword evidence="2" id="KW-1185">Reference proteome</keyword>
<dbReference type="RefSeq" id="WP_342126084.1">
    <property type="nucleotide sequence ID" value="NZ_JBCAUS010000002.1"/>
</dbReference>
<dbReference type="SUPFAM" id="SSF48150">
    <property type="entry name" value="DNA-glycosylase"/>
    <property type="match status" value="1"/>
</dbReference>
<dbReference type="InterPro" id="IPR011257">
    <property type="entry name" value="DNA_glycosylase"/>
</dbReference>
<sequence>MDVLTNQQEKITHYLITEGKFFWDNDEIDNFTNDPEADKLVKNIYDFPHAFVLAAVMDRGIDAERAWAIPYEISIKIGNFDFSNLRNLSLMDIEKLFNDNKLHRYNNKMADCFFSAVQKIDTDYEGDASKIWDANPKSAIVVRRFLEFKGIGVKIATMATNMLARDFKIPMADCNGIDISPDVQTKRVFKRIGLIRKNSSDEELLYSARAIYP</sequence>
<reference evidence="1 2" key="1">
    <citation type="submission" date="2024-04" db="EMBL/GenBank/DDBJ databases">
        <title>Methanococcoides sp. LMO-2.</title>
        <authorList>
            <person name="Liang L."/>
        </authorList>
    </citation>
    <scope>NUCLEOTIDE SEQUENCE [LARGE SCALE GENOMIC DNA]</scope>
    <source>
        <strain evidence="1 2">LMO-2</strain>
    </source>
</reference>
<evidence type="ECO:0000313" key="2">
    <source>
        <dbReference type="Proteomes" id="UP001396646"/>
    </source>
</evidence>
<accession>A0ABU9KPN8</accession>
<evidence type="ECO:0000313" key="1">
    <source>
        <dbReference type="EMBL" id="MEL4304354.1"/>
    </source>
</evidence>
<dbReference type="Proteomes" id="UP001396646">
    <property type="component" value="Unassembled WGS sequence"/>
</dbReference>